<evidence type="ECO:0000259" key="4">
    <source>
        <dbReference type="SMART" id="SM00849"/>
    </source>
</evidence>
<sequence>MRLTWLGHACFSLAGSRTILIDPFIPEDSLPTKPDIVAVTHAHADHLGITARLKTKTVAINEVAKYLKAKGVPAEPMNIGGSITVDGVRFTMTPALHSSWLEDEGMGFYGGVAAGFVIAMDGISVYHAGDTALFSDMQLIRDLYRPDVALLPVGGCFTMGPEEAMIAARYIGAPLVIPMHYDTFPAIRQNVEDFKQAIERTTSIRVAVLSPGESIEVGPEGSGECDGSERDGS</sequence>
<feature type="domain" description="Metallo-beta-lactamase" evidence="4">
    <location>
        <begin position="7"/>
        <end position="180"/>
    </location>
</feature>
<dbReference type="Pfam" id="PF13483">
    <property type="entry name" value="Lactamase_B_3"/>
    <property type="match status" value="1"/>
</dbReference>
<dbReference type="AlphaFoldDB" id="A0ABD4TE67"/>
<gene>
    <name evidence="5" type="ORF">DIC75_06030</name>
</gene>
<evidence type="ECO:0000256" key="3">
    <source>
        <dbReference type="SAM" id="MobiDB-lite"/>
    </source>
</evidence>
<keyword evidence="1 2" id="KW-0378">Hydrolase</keyword>
<protein>
    <recommendedName>
        <fullName evidence="2">UPF0173 metal-dependent hydrolase DIC75_06030</fullName>
    </recommendedName>
</protein>
<evidence type="ECO:0000256" key="2">
    <source>
        <dbReference type="HAMAP-Rule" id="MF_00457"/>
    </source>
</evidence>
<dbReference type="InterPro" id="IPR001279">
    <property type="entry name" value="Metallo-B-lactamas"/>
</dbReference>
<name>A0ABD4TE67_9EURY</name>
<dbReference type="InterPro" id="IPR036866">
    <property type="entry name" value="RibonucZ/Hydroxyglut_hydro"/>
</dbReference>
<evidence type="ECO:0000313" key="5">
    <source>
        <dbReference type="EMBL" id="MCM2465877.1"/>
    </source>
</evidence>
<dbReference type="InterPro" id="IPR022877">
    <property type="entry name" value="UPF0173"/>
</dbReference>
<dbReference type="PANTHER" id="PTHR43546">
    <property type="entry name" value="UPF0173 METAL-DEPENDENT HYDROLASE MJ1163-RELATED"/>
    <property type="match status" value="1"/>
</dbReference>
<dbReference type="NCBIfam" id="NF001911">
    <property type="entry name" value="PRK00685.1"/>
    <property type="match status" value="1"/>
</dbReference>
<dbReference type="RefSeq" id="WP_250987139.1">
    <property type="nucleotide sequence ID" value="NZ_QFDM01000002.1"/>
</dbReference>
<dbReference type="HAMAP" id="MF_00457">
    <property type="entry name" value="UPF0173"/>
    <property type="match status" value="1"/>
</dbReference>
<dbReference type="SMART" id="SM00849">
    <property type="entry name" value="Lactamase_B"/>
    <property type="match status" value="1"/>
</dbReference>
<dbReference type="EMBL" id="QFDM01000002">
    <property type="protein sequence ID" value="MCM2465877.1"/>
    <property type="molecule type" value="Genomic_DNA"/>
</dbReference>
<evidence type="ECO:0000313" key="6">
    <source>
        <dbReference type="Proteomes" id="UP001523230"/>
    </source>
</evidence>
<dbReference type="PANTHER" id="PTHR43546:SF3">
    <property type="entry name" value="UPF0173 METAL-DEPENDENT HYDROLASE MJ1163"/>
    <property type="match status" value="1"/>
</dbReference>
<dbReference type="InterPro" id="IPR050114">
    <property type="entry name" value="UPF0173_UPF0282_UlaG_hydrolase"/>
</dbReference>
<dbReference type="Gene3D" id="3.60.15.10">
    <property type="entry name" value="Ribonuclease Z/Hydroxyacylglutathione hydrolase-like"/>
    <property type="match status" value="1"/>
</dbReference>
<comment type="caution">
    <text evidence="5">The sequence shown here is derived from an EMBL/GenBank/DDBJ whole genome shotgun (WGS) entry which is preliminary data.</text>
</comment>
<keyword evidence="6" id="KW-1185">Reference proteome</keyword>
<accession>A0ABD4TE67</accession>
<proteinExistence type="inferred from homology"/>
<reference evidence="5 6" key="1">
    <citation type="submission" date="2018-05" db="EMBL/GenBank/DDBJ databases">
        <title>Isolation and characterization of genus Methanoculleus species and their viruses from deep sea marine sediment offshore southwestern Taiwan.</title>
        <authorList>
            <person name="Wei W.-H."/>
            <person name="Chen W.-C."/>
            <person name="Lai M.-C."/>
            <person name="Chen S.-C."/>
        </authorList>
    </citation>
    <scope>NUCLEOTIDE SEQUENCE [LARGE SCALE GENOMIC DNA]</scope>
    <source>
        <strain evidence="5 6">CWC-02</strain>
    </source>
</reference>
<dbReference type="GO" id="GO:0016787">
    <property type="term" value="F:hydrolase activity"/>
    <property type="evidence" value="ECO:0007669"/>
    <property type="project" value="UniProtKB-UniRule"/>
</dbReference>
<evidence type="ECO:0000256" key="1">
    <source>
        <dbReference type="ARBA" id="ARBA00022801"/>
    </source>
</evidence>
<dbReference type="Proteomes" id="UP001523230">
    <property type="component" value="Unassembled WGS sequence"/>
</dbReference>
<dbReference type="SUPFAM" id="SSF56281">
    <property type="entry name" value="Metallo-hydrolase/oxidoreductase"/>
    <property type="match status" value="1"/>
</dbReference>
<feature type="region of interest" description="Disordered" evidence="3">
    <location>
        <begin position="214"/>
        <end position="233"/>
    </location>
</feature>
<comment type="similarity">
    <text evidence="2">Belongs to the UPF0173 family.</text>
</comment>
<organism evidence="5 6">
    <name type="scientific">Methanoculleus oceani</name>
    <dbReference type="NCBI Taxonomy" id="2184756"/>
    <lineage>
        <taxon>Archaea</taxon>
        <taxon>Methanobacteriati</taxon>
        <taxon>Methanobacteriota</taxon>
        <taxon>Stenosarchaea group</taxon>
        <taxon>Methanomicrobia</taxon>
        <taxon>Methanomicrobiales</taxon>
        <taxon>Methanomicrobiaceae</taxon>
        <taxon>Methanoculleus</taxon>
    </lineage>
</organism>